<dbReference type="SMART" id="SM00034">
    <property type="entry name" value="CLECT"/>
    <property type="match status" value="2"/>
</dbReference>
<dbReference type="PANTHER" id="PTHR22803">
    <property type="entry name" value="MANNOSE, PHOSPHOLIPASE, LECTIN RECEPTOR RELATED"/>
    <property type="match status" value="1"/>
</dbReference>
<name>A0AAV2RPE0_MEGNR</name>
<dbReference type="InterPro" id="IPR001304">
    <property type="entry name" value="C-type_lectin-like"/>
</dbReference>
<dbReference type="InterPro" id="IPR016186">
    <property type="entry name" value="C-type_lectin-like/link_sf"/>
</dbReference>
<gene>
    <name evidence="5" type="ORF">MNOR_LOCUS26643</name>
</gene>
<dbReference type="Gene3D" id="3.10.100.10">
    <property type="entry name" value="Mannose-Binding Protein A, subunit A"/>
    <property type="match status" value="2"/>
</dbReference>
<dbReference type="Proteomes" id="UP001497623">
    <property type="component" value="Unassembled WGS sequence"/>
</dbReference>
<dbReference type="SUPFAM" id="SSF56436">
    <property type="entry name" value="C-type lectin-like"/>
    <property type="match status" value="2"/>
</dbReference>
<keyword evidence="1" id="KW-1015">Disulfide bond</keyword>
<feature type="chain" id="PRO_5043606978" description="C-type lectin domain-containing protein" evidence="3">
    <location>
        <begin position="20"/>
        <end position="535"/>
    </location>
</feature>
<accession>A0AAV2RPE0</accession>
<feature type="region of interest" description="Disordered" evidence="2">
    <location>
        <begin position="398"/>
        <end position="418"/>
    </location>
</feature>
<feature type="compositionally biased region" description="Basic and acidic residues" evidence="2">
    <location>
        <begin position="407"/>
        <end position="417"/>
    </location>
</feature>
<feature type="domain" description="C-type lectin" evidence="4">
    <location>
        <begin position="274"/>
        <end position="387"/>
    </location>
</feature>
<evidence type="ECO:0000256" key="3">
    <source>
        <dbReference type="SAM" id="SignalP"/>
    </source>
</evidence>
<keyword evidence="6" id="KW-1185">Reference proteome</keyword>
<organism evidence="5 6">
    <name type="scientific">Meganyctiphanes norvegica</name>
    <name type="common">Northern krill</name>
    <name type="synonym">Thysanopoda norvegica</name>
    <dbReference type="NCBI Taxonomy" id="48144"/>
    <lineage>
        <taxon>Eukaryota</taxon>
        <taxon>Metazoa</taxon>
        <taxon>Ecdysozoa</taxon>
        <taxon>Arthropoda</taxon>
        <taxon>Crustacea</taxon>
        <taxon>Multicrustacea</taxon>
        <taxon>Malacostraca</taxon>
        <taxon>Eumalacostraca</taxon>
        <taxon>Eucarida</taxon>
        <taxon>Euphausiacea</taxon>
        <taxon>Euphausiidae</taxon>
        <taxon>Meganyctiphanes</taxon>
    </lineage>
</organism>
<evidence type="ECO:0000256" key="2">
    <source>
        <dbReference type="SAM" id="MobiDB-lite"/>
    </source>
</evidence>
<evidence type="ECO:0000259" key="4">
    <source>
        <dbReference type="PROSITE" id="PS50041"/>
    </source>
</evidence>
<dbReference type="EMBL" id="CAXKWB010026883">
    <property type="protein sequence ID" value="CAL4130828.1"/>
    <property type="molecule type" value="Genomic_DNA"/>
</dbReference>
<feature type="signal peptide" evidence="3">
    <location>
        <begin position="1"/>
        <end position="19"/>
    </location>
</feature>
<dbReference type="PROSITE" id="PS50041">
    <property type="entry name" value="C_TYPE_LECTIN_2"/>
    <property type="match status" value="1"/>
</dbReference>
<dbReference type="AlphaFoldDB" id="A0AAV2RPE0"/>
<dbReference type="InterPro" id="IPR050111">
    <property type="entry name" value="C-type_lectin/snaclec_domain"/>
</dbReference>
<feature type="non-terminal residue" evidence="5">
    <location>
        <position position="535"/>
    </location>
</feature>
<reference evidence="5 6" key="1">
    <citation type="submission" date="2024-05" db="EMBL/GenBank/DDBJ databases">
        <authorList>
            <person name="Wallberg A."/>
        </authorList>
    </citation>
    <scope>NUCLEOTIDE SEQUENCE [LARGE SCALE GENOMIC DNA]</scope>
</reference>
<keyword evidence="3" id="KW-0732">Signal</keyword>
<dbReference type="Pfam" id="PF00059">
    <property type="entry name" value="Lectin_C"/>
    <property type="match status" value="1"/>
</dbReference>
<evidence type="ECO:0000313" key="6">
    <source>
        <dbReference type="Proteomes" id="UP001497623"/>
    </source>
</evidence>
<dbReference type="InterPro" id="IPR016187">
    <property type="entry name" value="CTDL_fold"/>
</dbReference>
<dbReference type="CDD" id="cd00037">
    <property type="entry name" value="CLECT"/>
    <property type="match status" value="1"/>
</dbReference>
<evidence type="ECO:0000256" key="1">
    <source>
        <dbReference type="ARBA" id="ARBA00023157"/>
    </source>
</evidence>
<evidence type="ECO:0000313" key="5">
    <source>
        <dbReference type="EMBL" id="CAL4130828.1"/>
    </source>
</evidence>
<sequence>MSGRIGLLVLLVTVATVSARAQERDWAQHYNDRYNLGNQQTRPSNVKVGNRRGDMSPEMAGHVINPVEVDTSDIDGARPIVPNTRPLRPRQPPQDTQPRRTPTRPPPPTRPPVVIHPSPTRPPVIISGNQRPLPVQRDQPQIFLDRESKMTVEERKAILTTYRTILQLSEGLNKDLAEAKRLPLCGANGPTKTLDSLQARVGAIQAALEILILVIRDSFTEVSLGTNIYQNLEVVYEVLVSIQVTTEDIKTQIVQQDDSGAALTVYCPHPYQAVGDQCLYLETTSTATWHHARTQCKRRGGDLVVPHNLYLLQSHILEQRPAQRSLEFWLGGSDIANENGWEWISGALMDMTNGWNPGEPNEDRGGEDCVMLLDKDYPPLNDARCQKDSLHYICEAPTSYQPPEPQHPTEKPEKDDFTQGCGAVDVPSGPSCFYISPSTEYVPWFKARQACKEKGGSLAQSYNQEVIDYVMGNCGEKRWYWMGPSELDNIEASAEHQVDLVMKTCHVFDAGQDGQPQLSRAACEGDWHFICQKPC</sequence>
<dbReference type="PROSITE" id="PS00615">
    <property type="entry name" value="C_TYPE_LECTIN_1"/>
    <property type="match status" value="1"/>
</dbReference>
<proteinExistence type="predicted"/>
<protein>
    <recommendedName>
        <fullName evidence="4">C-type lectin domain-containing protein</fullName>
    </recommendedName>
</protein>
<comment type="caution">
    <text evidence="5">The sequence shown here is derived from an EMBL/GenBank/DDBJ whole genome shotgun (WGS) entry which is preliminary data.</text>
</comment>
<dbReference type="InterPro" id="IPR018378">
    <property type="entry name" value="C-type_lectin_CS"/>
</dbReference>
<feature type="region of interest" description="Disordered" evidence="2">
    <location>
        <begin position="67"/>
        <end position="120"/>
    </location>
</feature>